<evidence type="ECO:0000256" key="7">
    <source>
        <dbReference type="ARBA" id="ARBA00023033"/>
    </source>
</evidence>
<dbReference type="GO" id="GO:0004497">
    <property type="term" value="F:monooxygenase activity"/>
    <property type="evidence" value="ECO:0007669"/>
    <property type="project" value="UniProtKB-KW"/>
</dbReference>
<dbReference type="InterPro" id="IPR001128">
    <property type="entry name" value="Cyt_P450"/>
</dbReference>
<dbReference type="Gene3D" id="1.10.630.10">
    <property type="entry name" value="Cytochrome P450"/>
    <property type="match status" value="1"/>
</dbReference>
<dbReference type="InterPro" id="IPR002401">
    <property type="entry name" value="Cyt_P450_E_grp-I"/>
</dbReference>
<keyword evidence="6 8" id="KW-0408">Iron</keyword>
<keyword evidence="4 8" id="KW-0479">Metal-binding</keyword>
<name>A0A5J5FA74_9PEZI</name>
<dbReference type="InterPro" id="IPR017972">
    <property type="entry name" value="Cyt_P450_CS"/>
</dbReference>
<dbReference type="EMBL" id="VXIS01000013">
    <property type="protein sequence ID" value="KAA8913666.1"/>
    <property type="molecule type" value="Genomic_DNA"/>
</dbReference>
<dbReference type="PRINTS" id="PR00463">
    <property type="entry name" value="EP450I"/>
</dbReference>
<dbReference type="PROSITE" id="PS00086">
    <property type="entry name" value="CYTOCHROME_P450"/>
    <property type="match status" value="1"/>
</dbReference>
<dbReference type="OrthoDB" id="1470350at2759"/>
<evidence type="ECO:0000256" key="1">
    <source>
        <dbReference type="ARBA" id="ARBA00001971"/>
    </source>
</evidence>
<accession>A0A5J5FA74</accession>
<feature type="binding site" description="axial binding residue" evidence="8">
    <location>
        <position position="444"/>
    </location>
    <ligand>
        <name>heme</name>
        <dbReference type="ChEBI" id="CHEBI:30413"/>
    </ligand>
    <ligandPart>
        <name>Fe</name>
        <dbReference type="ChEBI" id="CHEBI:18248"/>
    </ligandPart>
</feature>
<evidence type="ECO:0000256" key="4">
    <source>
        <dbReference type="ARBA" id="ARBA00022723"/>
    </source>
</evidence>
<keyword evidence="3 8" id="KW-0349">Heme</keyword>
<dbReference type="SUPFAM" id="SSF48264">
    <property type="entry name" value="Cytochrome P450"/>
    <property type="match status" value="1"/>
</dbReference>
<evidence type="ECO:0000256" key="9">
    <source>
        <dbReference type="RuleBase" id="RU000461"/>
    </source>
</evidence>
<sequence>MSLFEQSIRVSAHQAWTFVASHPKLSVVGVCILLQIARWIYLLFFHPLARFPGPKIAAISELWYAYVYASGQSVWVLDEAHKKYGPVVRTSPNSLSFATSASIRDIYRQKNFLKASSFDDIDAVFEVPGLGTDKDPESHAKQRKLSNPAFTTSAVREYEPLINEYLDPFLKAIEERGKDVQGVNMEEWFKYLIFDTAGALSTGESFDALKGGVPHRWMKMVTGLLDMAAYHTVLSRITGIKFLLSLITPHLMVEERKFHTDWIKDHVNRRIASPSDRKDFLHHFIEKDGSTTCSVEQLYAHTSHFLPGTTETTAIVILATFYHLLKTPAAWHQLQEEIRRAFTSVEDINSTALSALPYLNAVLREGLRIMPGFSNGFPRYSPGAVVSGHFVPKGTVVSTHHWTVVHDETNFEAPYEFRPERWIDPNNGDTKEASQPFGLGSRNCIGQNLAWVLMRLYLAKTIFLYDLELVDPKQDWMRESKSYFLWIKAPLMVRVSRRNGV</sequence>
<dbReference type="Pfam" id="PF00067">
    <property type="entry name" value="p450"/>
    <property type="match status" value="1"/>
</dbReference>
<dbReference type="InParanoid" id="A0A5J5FA74"/>
<organism evidence="10 11">
    <name type="scientific">Sphaerosporella brunnea</name>
    <dbReference type="NCBI Taxonomy" id="1250544"/>
    <lineage>
        <taxon>Eukaryota</taxon>
        <taxon>Fungi</taxon>
        <taxon>Dikarya</taxon>
        <taxon>Ascomycota</taxon>
        <taxon>Pezizomycotina</taxon>
        <taxon>Pezizomycetes</taxon>
        <taxon>Pezizales</taxon>
        <taxon>Pyronemataceae</taxon>
        <taxon>Sphaerosporella</taxon>
    </lineage>
</organism>
<dbReference type="InterPro" id="IPR050121">
    <property type="entry name" value="Cytochrome_P450_monoxygenase"/>
</dbReference>
<dbReference type="GO" id="GO:0016705">
    <property type="term" value="F:oxidoreductase activity, acting on paired donors, with incorporation or reduction of molecular oxygen"/>
    <property type="evidence" value="ECO:0007669"/>
    <property type="project" value="InterPro"/>
</dbReference>
<dbReference type="PRINTS" id="PR00385">
    <property type="entry name" value="P450"/>
</dbReference>
<evidence type="ECO:0000256" key="8">
    <source>
        <dbReference type="PIRSR" id="PIRSR602401-1"/>
    </source>
</evidence>
<dbReference type="AlphaFoldDB" id="A0A5J5FA74"/>
<dbReference type="InterPro" id="IPR036396">
    <property type="entry name" value="Cyt_P450_sf"/>
</dbReference>
<comment type="caution">
    <text evidence="10">The sequence shown here is derived from an EMBL/GenBank/DDBJ whole genome shotgun (WGS) entry which is preliminary data.</text>
</comment>
<evidence type="ECO:0000256" key="6">
    <source>
        <dbReference type="ARBA" id="ARBA00023004"/>
    </source>
</evidence>
<reference evidence="10 11" key="1">
    <citation type="submission" date="2019-09" db="EMBL/GenBank/DDBJ databases">
        <title>Draft genome of the ectomycorrhizal ascomycete Sphaerosporella brunnea.</title>
        <authorList>
            <consortium name="DOE Joint Genome Institute"/>
            <person name="Benucci G.M."/>
            <person name="Marozzi G."/>
            <person name="Antonielli L."/>
            <person name="Sanchez S."/>
            <person name="Marco P."/>
            <person name="Wang X."/>
            <person name="Falini L.B."/>
            <person name="Barry K."/>
            <person name="Haridas S."/>
            <person name="Lipzen A."/>
            <person name="Labutti K."/>
            <person name="Grigoriev I.V."/>
            <person name="Murat C."/>
            <person name="Martin F."/>
            <person name="Albertini E."/>
            <person name="Donnini D."/>
            <person name="Bonito G."/>
        </authorList>
    </citation>
    <scope>NUCLEOTIDE SEQUENCE [LARGE SCALE GENOMIC DNA]</scope>
    <source>
        <strain evidence="10 11">Sb_GMNB300</strain>
    </source>
</reference>
<dbReference type="PANTHER" id="PTHR24305:SF29">
    <property type="entry name" value="BENZOATE-PARA-HYDROXYLASE"/>
    <property type="match status" value="1"/>
</dbReference>
<protein>
    <submittedName>
        <fullName evidence="10">Cytochrome P450</fullName>
    </submittedName>
</protein>
<evidence type="ECO:0000313" key="11">
    <source>
        <dbReference type="Proteomes" id="UP000326924"/>
    </source>
</evidence>
<dbReference type="CDD" id="cd11058">
    <property type="entry name" value="CYP60B-like"/>
    <property type="match status" value="1"/>
</dbReference>
<proteinExistence type="inferred from homology"/>
<keyword evidence="11" id="KW-1185">Reference proteome</keyword>
<evidence type="ECO:0000256" key="3">
    <source>
        <dbReference type="ARBA" id="ARBA00022617"/>
    </source>
</evidence>
<comment type="similarity">
    <text evidence="2 9">Belongs to the cytochrome P450 family.</text>
</comment>
<dbReference type="FunCoup" id="A0A5J5FA74">
    <property type="interactions" value="1532"/>
</dbReference>
<dbReference type="GO" id="GO:0005506">
    <property type="term" value="F:iron ion binding"/>
    <property type="evidence" value="ECO:0007669"/>
    <property type="project" value="InterPro"/>
</dbReference>
<evidence type="ECO:0000256" key="2">
    <source>
        <dbReference type="ARBA" id="ARBA00010617"/>
    </source>
</evidence>
<keyword evidence="7 9" id="KW-0503">Monooxygenase</keyword>
<evidence type="ECO:0000313" key="10">
    <source>
        <dbReference type="EMBL" id="KAA8913666.1"/>
    </source>
</evidence>
<keyword evidence="5 9" id="KW-0560">Oxidoreductase</keyword>
<comment type="cofactor">
    <cofactor evidence="1 8">
        <name>heme</name>
        <dbReference type="ChEBI" id="CHEBI:30413"/>
    </cofactor>
</comment>
<dbReference type="Proteomes" id="UP000326924">
    <property type="component" value="Unassembled WGS sequence"/>
</dbReference>
<gene>
    <name evidence="10" type="ORF">FN846DRAFT_929139</name>
</gene>
<dbReference type="PANTHER" id="PTHR24305">
    <property type="entry name" value="CYTOCHROME P450"/>
    <property type="match status" value="1"/>
</dbReference>
<dbReference type="GO" id="GO:0020037">
    <property type="term" value="F:heme binding"/>
    <property type="evidence" value="ECO:0007669"/>
    <property type="project" value="InterPro"/>
</dbReference>
<evidence type="ECO:0000256" key="5">
    <source>
        <dbReference type="ARBA" id="ARBA00023002"/>
    </source>
</evidence>